<dbReference type="Proteomes" id="UP001338582">
    <property type="component" value="Chromosome 2"/>
</dbReference>
<reference evidence="13 14" key="1">
    <citation type="submission" date="2023-10" db="EMBL/GenBank/DDBJ databases">
        <title>Draft Genome Sequence of Candida saopaulonensis from a very Premature Infant with Sepsis.</title>
        <authorList>
            <person name="Ning Y."/>
            <person name="Dai R."/>
            <person name="Xiao M."/>
            <person name="Xu Y."/>
            <person name="Yan Q."/>
            <person name="Zhang L."/>
        </authorList>
    </citation>
    <scope>NUCLEOTIDE SEQUENCE [LARGE SCALE GENOMIC DNA]</scope>
    <source>
        <strain evidence="13 14">19XY460</strain>
    </source>
</reference>
<evidence type="ECO:0000256" key="6">
    <source>
        <dbReference type="ARBA" id="ARBA00023295"/>
    </source>
</evidence>
<gene>
    <name evidence="13" type="ORF">PUMCH_002063</name>
</gene>
<dbReference type="PANTHER" id="PTHR31297">
    <property type="entry name" value="GLUCAN ENDO-1,6-BETA-GLUCOSIDASE B"/>
    <property type="match status" value="1"/>
</dbReference>
<proteinExistence type="inferred from homology"/>
<dbReference type="InterPro" id="IPR050386">
    <property type="entry name" value="Glycosyl_hydrolase_5"/>
</dbReference>
<dbReference type="AlphaFoldDB" id="A0AAX4H8F9"/>
<keyword evidence="7" id="KW-0961">Cell wall biogenesis/degradation</keyword>
<dbReference type="KEGG" id="asau:88173128"/>
<feature type="signal peptide" evidence="11">
    <location>
        <begin position="1"/>
        <end position="16"/>
    </location>
</feature>
<evidence type="ECO:0000256" key="10">
    <source>
        <dbReference type="RuleBase" id="RU361153"/>
    </source>
</evidence>
<dbReference type="GO" id="GO:0005576">
    <property type="term" value="C:extracellular region"/>
    <property type="evidence" value="ECO:0007669"/>
    <property type="project" value="UniProtKB-SubCell"/>
</dbReference>
<keyword evidence="6 10" id="KW-0326">Glycosidase</keyword>
<feature type="domain" description="Glycoside hydrolase family 5" evidence="12">
    <location>
        <begin position="100"/>
        <end position="353"/>
    </location>
</feature>
<evidence type="ECO:0000259" key="12">
    <source>
        <dbReference type="Pfam" id="PF00150"/>
    </source>
</evidence>
<dbReference type="Gene3D" id="3.20.20.80">
    <property type="entry name" value="Glycosidases"/>
    <property type="match status" value="1"/>
</dbReference>
<comment type="subcellular location">
    <subcellularLocation>
        <location evidence="1">Secreted</location>
    </subcellularLocation>
</comment>
<evidence type="ECO:0000256" key="8">
    <source>
        <dbReference type="ARBA" id="ARBA00036824"/>
    </source>
</evidence>
<keyword evidence="4 11" id="KW-0732">Signal</keyword>
<evidence type="ECO:0000256" key="9">
    <source>
        <dbReference type="ARBA" id="ARBA00038929"/>
    </source>
</evidence>
<keyword evidence="5 10" id="KW-0378">Hydrolase</keyword>
<evidence type="ECO:0000256" key="7">
    <source>
        <dbReference type="ARBA" id="ARBA00023316"/>
    </source>
</evidence>
<dbReference type="RefSeq" id="XP_062877155.1">
    <property type="nucleotide sequence ID" value="XM_063021085.1"/>
</dbReference>
<dbReference type="SUPFAM" id="SSF51445">
    <property type="entry name" value="(Trans)glycosidases"/>
    <property type="match status" value="1"/>
</dbReference>
<sequence>MISFWCLLLWITTTLAFSNNGSSVQSNSTVNITSFSNVSSPFGYTNGNTSNSFHYRGVALGGWLLLEPWITPLLFNATIPASGNTSEMAVDEYTFCQVLGKDEALKRLHNHWTTFYNESDIQDIKNYGFNMVRVPIGYWAFEMLPDDPYVPGAREYLDKVINWLHKYDLKVWIDVHGVPGSQNGFDNSGRFLNNTPGWQNSTENIDLSHRVLRKIYTRYGSSEFYSQYGDTILGIEVVNEPMGPKLNMTQVADFYEKSYKDARVYSDTNNTIVFHDAFQPAGYWDPFLNSTGSEPGRLKNYNILIDHHHYEVFSAGELNSTISTHLNNIRNYAMGIQREEQSHPAVVGEWSAALTDCTPWLNSVHFGTRWEGTFPYTNKPINNKYLGKCANINNWDTWSKQHKRFTRKYIEMQLDQYESKMNGWIFWTYKTENSIEWDFKKLAKYELFPQPFSKRQYIVDGVDTKPETGASARLTPKDSVTVLMVMLLAVFLF</sequence>
<dbReference type="InterPro" id="IPR001547">
    <property type="entry name" value="Glyco_hydro_5"/>
</dbReference>
<dbReference type="GO" id="GO:0004338">
    <property type="term" value="F:glucan exo-1,3-beta-glucosidase activity"/>
    <property type="evidence" value="ECO:0007669"/>
    <property type="project" value="UniProtKB-EC"/>
</dbReference>
<comment type="catalytic activity">
    <reaction evidence="8">
        <text>Successive hydrolysis of beta-D-glucose units from the non-reducing ends of (1-&gt;3)-beta-D-glucans, releasing alpha-glucose.</text>
        <dbReference type="EC" id="3.2.1.58"/>
    </reaction>
</comment>
<comment type="similarity">
    <text evidence="2 10">Belongs to the glycosyl hydrolase 5 (cellulase A) family.</text>
</comment>
<dbReference type="InterPro" id="IPR017853">
    <property type="entry name" value="GH"/>
</dbReference>
<dbReference type="GeneID" id="88173128"/>
<dbReference type="Pfam" id="PF00150">
    <property type="entry name" value="Cellulase"/>
    <property type="match status" value="1"/>
</dbReference>
<evidence type="ECO:0000256" key="11">
    <source>
        <dbReference type="SAM" id="SignalP"/>
    </source>
</evidence>
<name>A0AAX4H8F9_9ASCO</name>
<keyword evidence="14" id="KW-1185">Reference proteome</keyword>
<feature type="chain" id="PRO_5043791661" description="glucan 1,3-beta-glucosidase" evidence="11">
    <location>
        <begin position="17"/>
        <end position="493"/>
    </location>
</feature>
<dbReference type="EC" id="3.2.1.58" evidence="9"/>
<evidence type="ECO:0000256" key="3">
    <source>
        <dbReference type="ARBA" id="ARBA00022525"/>
    </source>
</evidence>
<protein>
    <recommendedName>
        <fullName evidence="9">glucan 1,3-beta-glucosidase</fullName>
        <ecNumber evidence="9">3.2.1.58</ecNumber>
    </recommendedName>
</protein>
<evidence type="ECO:0000256" key="2">
    <source>
        <dbReference type="ARBA" id="ARBA00005641"/>
    </source>
</evidence>
<evidence type="ECO:0000256" key="5">
    <source>
        <dbReference type="ARBA" id="ARBA00022801"/>
    </source>
</evidence>
<evidence type="ECO:0000256" key="1">
    <source>
        <dbReference type="ARBA" id="ARBA00004613"/>
    </source>
</evidence>
<dbReference type="GO" id="GO:0009251">
    <property type="term" value="P:glucan catabolic process"/>
    <property type="evidence" value="ECO:0007669"/>
    <property type="project" value="TreeGrafter"/>
</dbReference>
<dbReference type="GO" id="GO:0009986">
    <property type="term" value="C:cell surface"/>
    <property type="evidence" value="ECO:0007669"/>
    <property type="project" value="TreeGrafter"/>
</dbReference>
<dbReference type="GO" id="GO:0071555">
    <property type="term" value="P:cell wall organization"/>
    <property type="evidence" value="ECO:0007669"/>
    <property type="project" value="UniProtKB-KW"/>
</dbReference>
<dbReference type="PANTHER" id="PTHR31297:SF1">
    <property type="entry name" value="GLUCAN 1,3-BETA-GLUCOSIDASE I_II-RELATED"/>
    <property type="match status" value="1"/>
</dbReference>
<keyword evidence="3" id="KW-0964">Secreted</keyword>
<accession>A0AAX4H8F9</accession>
<evidence type="ECO:0000256" key="4">
    <source>
        <dbReference type="ARBA" id="ARBA00022729"/>
    </source>
</evidence>
<organism evidence="13 14">
    <name type="scientific">Australozyma saopauloensis</name>
    <dbReference type="NCBI Taxonomy" id="291208"/>
    <lineage>
        <taxon>Eukaryota</taxon>
        <taxon>Fungi</taxon>
        <taxon>Dikarya</taxon>
        <taxon>Ascomycota</taxon>
        <taxon>Saccharomycotina</taxon>
        <taxon>Pichiomycetes</taxon>
        <taxon>Metschnikowiaceae</taxon>
        <taxon>Australozyma</taxon>
    </lineage>
</organism>
<evidence type="ECO:0000313" key="14">
    <source>
        <dbReference type="Proteomes" id="UP001338582"/>
    </source>
</evidence>
<evidence type="ECO:0000313" key="13">
    <source>
        <dbReference type="EMBL" id="WPK24772.1"/>
    </source>
</evidence>
<dbReference type="EMBL" id="CP138895">
    <property type="protein sequence ID" value="WPK24772.1"/>
    <property type="molecule type" value="Genomic_DNA"/>
</dbReference>